<keyword evidence="3" id="KW-1185">Reference proteome</keyword>
<dbReference type="AlphaFoldDB" id="A0A3L7ISM8"/>
<evidence type="ECO:0000256" key="1">
    <source>
        <dbReference type="SAM" id="Phobius"/>
    </source>
</evidence>
<keyword evidence="1" id="KW-0812">Transmembrane</keyword>
<evidence type="ECO:0000313" key="2">
    <source>
        <dbReference type="EMBL" id="RLQ81187.1"/>
    </source>
</evidence>
<gene>
    <name evidence="2" type="ORF">D9V28_15755</name>
</gene>
<dbReference type="Proteomes" id="UP000282460">
    <property type="component" value="Unassembled WGS sequence"/>
</dbReference>
<dbReference type="EMBL" id="RCWJ01000005">
    <property type="protein sequence ID" value="RLQ81187.1"/>
    <property type="molecule type" value="Genomic_DNA"/>
</dbReference>
<organism evidence="2 3">
    <name type="scientific">Mycetocola zhadangensis</name>
    <dbReference type="NCBI Taxonomy" id="1164595"/>
    <lineage>
        <taxon>Bacteria</taxon>
        <taxon>Bacillati</taxon>
        <taxon>Actinomycetota</taxon>
        <taxon>Actinomycetes</taxon>
        <taxon>Micrococcales</taxon>
        <taxon>Microbacteriaceae</taxon>
        <taxon>Mycetocola</taxon>
    </lineage>
</organism>
<sequence>MASARRPNFLAVMFGAGLLLFAGGLGMVVADAQARIDAAESAISFTAEEREYFGGDIETTVESVRLGALFSSMYTGADVSKYEVEVEDARDGSSSTSIYPVTYRVILALNQGWHATPVTLPAFAGLALTVGALFLGAARWHRRAVRRSRN</sequence>
<reference evidence="2 3" key="1">
    <citation type="submission" date="2018-10" db="EMBL/GenBank/DDBJ databases">
        <authorList>
            <person name="Li J."/>
        </authorList>
    </citation>
    <scope>NUCLEOTIDE SEQUENCE [LARGE SCALE GENOMIC DNA]</scope>
    <source>
        <strain evidence="2 3">ZD1-4</strain>
    </source>
</reference>
<keyword evidence="1" id="KW-1133">Transmembrane helix</keyword>
<protein>
    <submittedName>
        <fullName evidence="2">Uncharacterized protein</fullName>
    </submittedName>
</protein>
<feature type="transmembrane region" description="Helical" evidence="1">
    <location>
        <begin position="118"/>
        <end position="140"/>
    </location>
</feature>
<keyword evidence="1" id="KW-0472">Membrane</keyword>
<proteinExistence type="predicted"/>
<evidence type="ECO:0000313" key="3">
    <source>
        <dbReference type="Proteomes" id="UP000282460"/>
    </source>
</evidence>
<comment type="caution">
    <text evidence="2">The sequence shown here is derived from an EMBL/GenBank/DDBJ whole genome shotgun (WGS) entry which is preliminary data.</text>
</comment>
<accession>A0A3L7ISM8</accession>
<name>A0A3L7ISM8_9MICO</name>